<organism evidence="2 3">
    <name type="scientific">Artemisia annua</name>
    <name type="common">Sweet wormwood</name>
    <dbReference type="NCBI Taxonomy" id="35608"/>
    <lineage>
        <taxon>Eukaryota</taxon>
        <taxon>Viridiplantae</taxon>
        <taxon>Streptophyta</taxon>
        <taxon>Embryophyta</taxon>
        <taxon>Tracheophyta</taxon>
        <taxon>Spermatophyta</taxon>
        <taxon>Magnoliopsida</taxon>
        <taxon>eudicotyledons</taxon>
        <taxon>Gunneridae</taxon>
        <taxon>Pentapetalae</taxon>
        <taxon>asterids</taxon>
        <taxon>campanulids</taxon>
        <taxon>Asterales</taxon>
        <taxon>Asteraceae</taxon>
        <taxon>Asteroideae</taxon>
        <taxon>Anthemideae</taxon>
        <taxon>Artemisiinae</taxon>
        <taxon>Artemisia</taxon>
    </lineage>
</organism>
<comment type="caution">
    <text evidence="2">The sequence shown here is derived from an EMBL/GenBank/DDBJ whole genome shotgun (WGS) entry which is preliminary data.</text>
</comment>
<evidence type="ECO:0000256" key="1">
    <source>
        <dbReference type="SAM" id="Phobius"/>
    </source>
</evidence>
<dbReference type="AlphaFoldDB" id="A0A2U1M3D5"/>
<reference evidence="2 3" key="1">
    <citation type="journal article" date="2018" name="Mol. Plant">
        <title>The genome of Artemisia annua provides insight into the evolution of Asteraceae family and artemisinin biosynthesis.</title>
        <authorList>
            <person name="Shen Q."/>
            <person name="Zhang L."/>
            <person name="Liao Z."/>
            <person name="Wang S."/>
            <person name="Yan T."/>
            <person name="Shi P."/>
            <person name="Liu M."/>
            <person name="Fu X."/>
            <person name="Pan Q."/>
            <person name="Wang Y."/>
            <person name="Lv Z."/>
            <person name="Lu X."/>
            <person name="Zhang F."/>
            <person name="Jiang W."/>
            <person name="Ma Y."/>
            <person name="Chen M."/>
            <person name="Hao X."/>
            <person name="Li L."/>
            <person name="Tang Y."/>
            <person name="Lv G."/>
            <person name="Zhou Y."/>
            <person name="Sun X."/>
            <person name="Brodelius P.E."/>
            <person name="Rose J.K.C."/>
            <person name="Tang K."/>
        </authorList>
    </citation>
    <scope>NUCLEOTIDE SEQUENCE [LARGE SCALE GENOMIC DNA]</scope>
    <source>
        <strain evidence="3">cv. Huhao1</strain>
        <tissue evidence="2">Leaf</tissue>
    </source>
</reference>
<name>A0A2U1M3D5_ARTAN</name>
<keyword evidence="3" id="KW-1185">Reference proteome</keyword>
<gene>
    <name evidence="2" type="ORF">CTI12_AA425280</name>
</gene>
<evidence type="ECO:0000313" key="2">
    <source>
        <dbReference type="EMBL" id="PWA55720.1"/>
    </source>
</evidence>
<dbReference type="OrthoDB" id="1658628at2759"/>
<keyword evidence="1" id="KW-0812">Transmembrane</keyword>
<sequence length="85" mass="9644">MSPSLTIYDGVFMNNVLGFSVLLAVVYFRGLIWHFTAELLSVFIVCVIVGTTAAFRTKFPVWTSLAMYLLYPLSLIFVYVFATFE</sequence>
<feature type="transmembrane region" description="Helical" evidence="1">
    <location>
        <begin position="35"/>
        <end position="55"/>
    </location>
</feature>
<accession>A0A2U1M3D5</accession>
<dbReference type="EMBL" id="PKPP01006682">
    <property type="protein sequence ID" value="PWA55720.1"/>
    <property type="molecule type" value="Genomic_DNA"/>
</dbReference>
<protein>
    <submittedName>
        <fullName evidence="2">Sodium/calcium exchanger membrane region, EF-hand domain pair</fullName>
    </submittedName>
</protein>
<proteinExistence type="predicted"/>
<feature type="transmembrane region" description="Helical" evidence="1">
    <location>
        <begin position="6"/>
        <end position="28"/>
    </location>
</feature>
<keyword evidence="1" id="KW-0472">Membrane</keyword>
<feature type="transmembrane region" description="Helical" evidence="1">
    <location>
        <begin position="61"/>
        <end position="82"/>
    </location>
</feature>
<dbReference type="STRING" id="35608.A0A2U1M3D5"/>
<dbReference type="Proteomes" id="UP000245207">
    <property type="component" value="Unassembled WGS sequence"/>
</dbReference>
<keyword evidence="1" id="KW-1133">Transmembrane helix</keyword>
<evidence type="ECO:0000313" key="3">
    <source>
        <dbReference type="Proteomes" id="UP000245207"/>
    </source>
</evidence>